<keyword evidence="3" id="KW-1185">Reference proteome</keyword>
<dbReference type="EMBL" id="JANIID010000021">
    <property type="protein sequence ID" value="MCQ8772416.1"/>
    <property type="molecule type" value="Genomic_DNA"/>
</dbReference>
<dbReference type="RefSeq" id="WP_168091794.1">
    <property type="nucleotide sequence ID" value="NZ_JAATER010000039.1"/>
</dbReference>
<comment type="caution">
    <text evidence="2">The sequence shown here is derived from an EMBL/GenBank/DDBJ whole genome shotgun (WGS) entry which is preliminary data.</text>
</comment>
<evidence type="ECO:0000313" key="2">
    <source>
        <dbReference type="EMBL" id="MCQ8772416.1"/>
    </source>
</evidence>
<sequence length="1847" mass="197773">MRVLEQTISRYDPKFDVAAARLGLGRDGNVYLASPGNGRVLRTARDGSAPRTGRVGYAVLAVTANAAGVIATAEAHFPHRIAFWDAGFAPLGHIDDFTTSDADGYAAPSAVEAGESGDFYGIDQYRLRVLRLNPRGVVAVHGLGRLGAVADRGAVGLRVAEGRSRLYTLWPSGVLWASAFDGTPLWSVRVGPAGPDRRGLFDLADDGRLHVLPAGREVRIFGLDGAPAGSLALALPDSRYAATELRLRGDEILLRRSDPATLFEVYDRRTGALLRRVAADVEKLVVGYPTEVWTAGTPVPLTITHERGRWAGDPHFRVWLRPLGVPEFTELPVSGGAVSAPPGARGLHHLRVSPDVGGRYSDYVVDGVVEIRTPGAAGASGTLSVLTPLNRFYYGRGEAVPVTLLARTAAGAQPPATVRLKVLREGREVTARDVTLRGGKGELTFDAASTGAWEPGRYVLDAALPGFTVAPQYLEIGPGLAEKPAFHLVQHGDIYAFSFPADPRRAVLDQTLSDLPRFADVPDTTAAHLARARALGLNLFVDRLGIDFAARFVPLPADPETVARLTADPVAVAPEKAVFEDPSRRTIAGYGAYGMQEQAILLHNDALLPFDTPRNHEPRTQEQKDAALKATTAALLPYAAFRGWSWAANWWVVKVGANAAQSPAERAAYLAALQTARATGAWSAVLDTVTDRSFALKTDAAAHFRAVLRTVSTGRIGAMTAPYRAIHSPPQIIFGPADEVDLHYQAEQIQPPQVTGHAVDFYRRPGKPVWGHPELWNDDGTGGMFLPTLLQQVMRGANGTGMTGDAGAQHLGGRALADERNGGPGPQPGDPRSGGAGRTSVLRAAFDMIARLGPAIAAAENADRVAIVVSTRMQRLEVDEGKVFTGYFAALFEAYNACLYAHRPASFVFAEGGSADVLRRYGAVLVVGQRVALDPPLETALRSAGVPVFFDGTCRADLLSGFTPLGASFDRVARDEAPQNDDAAYYRFRRYFLGHADVLRRALAAVPPVAECDNPEVLLSEWSAGGVRYVWAVNNTMLDWEPGLAWRVGLLSSHRIPVTAKLKLNVPLLHKVVDLLTGGTVSPLGGEFTADLRSVPARLYAVVPLVHGPLPSAPEESFGPHVRDIAVSSDGRTAALTAFNWDHNLYGVDLATGRTSWRQKTGHFFAFAPTAVAGGFAVQGFDVLSAEGYHLYLLDAAGAPRRRFALFGLPKRATDWARGEWGYDTGLNNFAVAPDGSWVATSGDLGLAVWDGAGNRKWAQEWWADRRTPLRLLAVDATTLVAFGRSTITGLSAADGATLWSMTVTGGSETFGGGVVSGDRRTVVIRSDAGGGRLFVIRGGVLVRTVPVAAEEVSVSADGSFIAVTSGRQLKAVDAGGGLLWTYTGDDLLRRPRVAPDGTRVAVGSELGTLAVLSRDGTLLAAPDLKALPVPAWLPGGDLLAATWTGTAIRYGPDLRPRWQSRLAPAETDVRPKLRAPDPVPVVRRTGWGNAAHPPLPLTPNLLADTHALIRAELTDPVRIVDLTAQNPTGILHDGRPDPPAEPWLPWSVVNLVDSGWHGKFLLAVDTFRTQVELTGVTFAEDPAHPESWLRDVRLQWWEAESELWRDGPLLLSDEAVHSHVLGRPLQAARFRFVTTGGGAWPAGNLRLGELVLHGRVLGNSHRDVLNRRPRAVLFDERVGDLRAALQHGHNPAFAFEQGGAYSGATCLKLTGPGEAHPLFMGAAFGHAVPDWNFEIAENPEPGQYRHLQFAWRTAGPQTTGIGLRIGPAWPSPAVVVSAGDSVWLPGSVLVEHRVAALPTAWTTVRLDLWALTGGRLPRITSLGLRSNGGGALFDQLLLGRTPADLP</sequence>
<dbReference type="Gene3D" id="2.130.10.10">
    <property type="entry name" value="YVTN repeat-like/Quinoprotein amine dehydrogenase"/>
    <property type="match status" value="1"/>
</dbReference>
<evidence type="ECO:0000256" key="1">
    <source>
        <dbReference type="SAM" id="MobiDB-lite"/>
    </source>
</evidence>
<dbReference type="SUPFAM" id="SSF50969">
    <property type="entry name" value="YVTN repeat-like/Quinoprotein amine dehydrogenase"/>
    <property type="match status" value="1"/>
</dbReference>
<accession>A0A9X2LIY5</accession>
<name>A0A9X2LIY5_9ACTN</name>
<reference evidence="2" key="1">
    <citation type="submission" date="2022-06" db="EMBL/GenBank/DDBJ databases">
        <title>WGS of actinobacteria.</title>
        <authorList>
            <person name="Thawai C."/>
        </authorList>
    </citation>
    <scope>NUCLEOTIDE SEQUENCE</scope>
    <source>
        <strain evidence="2">AA8</strain>
    </source>
</reference>
<evidence type="ECO:0000313" key="3">
    <source>
        <dbReference type="Proteomes" id="UP001142374"/>
    </source>
</evidence>
<dbReference type="InterPro" id="IPR011044">
    <property type="entry name" value="Quino_amine_DH_bsu"/>
</dbReference>
<dbReference type="InterPro" id="IPR015943">
    <property type="entry name" value="WD40/YVTN_repeat-like_dom_sf"/>
</dbReference>
<proteinExistence type="predicted"/>
<dbReference type="SUPFAM" id="SSF101898">
    <property type="entry name" value="NHL repeat"/>
    <property type="match status" value="1"/>
</dbReference>
<organism evidence="2 3">
    <name type="scientific">Streptomyces telluris</name>
    <dbReference type="NCBI Taxonomy" id="2720021"/>
    <lineage>
        <taxon>Bacteria</taxon>
        <taxon>Bacillati</taxon>
        <taxon>Actinomycetota</taxon>
        <taxon>Actinomycetes</taxon>
        <taxon>Kitasatosporales</taxon>
        <taxon>Streptomycetaceae</taxon>
        <taxon>Streptomyces</taxon>
    </lineage>
</organism>
<feature type="region of interest" description="Disordered" evidence="1">
    <location>
        <begin position="815"/>
        <end position="837"/>
    </location>
</feature>
<gene>
    <name evidence="2" type="ORF">NQU55_21970</name>
</gene>
<protein>
    <submittedName>
        <fullName evidence="2">PQQ-like beta-propeller repeat protein</fullName>
    </submittedName>
</protein>
<dbReference type="Proteomes" id="UP001142374">
    <property type="component" value="Unassembled WGS sequence"/>
</dbReference>